<dbReference type="FunFam" id="1.20.1530.20:FF:000001">
    <property type="entry name" value="Glutathione-regulated potassium-efflux system protein KefB"/>
    <property type="match status" value="1"/>
</dbReference>
<dbReference type="Gene3D" id="3.40.50.720">
    <property type="entry name" value="NAD(P)-binding Rossmann-like Domain"/>
    <property type="match status" value="1"/>
</dbReference>
<dbReference type="PROSITE" id="PS51201">
    <property type="entry name" value="RCK_N"/>
    <property type="match status" value="1"/>
</dbReference>
<evidence type="ECO:0000313" key="15">
    <source>
        <dbReference type="EMBL" id="ROQ00412.1"/>
    </source>
</evidence>
<dbReference type="Gene3D" id="1.20.1530.20">
    <property type="match status" value="1"/>
</dbReference>
<comment type="similarity">
    <text evidence="2">Belongs to the monovalent cation:proton antiporter 2 (CPA2) transporter (TC 2.A.37) family.</text>
</comment>
<comment type="subcellular location">
    <subcellularLocation>
        <location evidence="1">Cell inner membrane</location>
        <topology evidence="1">Multi-pass membrane protein</topology>
    </subcellularLocation>
</comment>
<keyword evidence="12 13" id="KW-0472">Membrane</keyword>
<dbReference type="GO" id="GO:0015297">
    <property type="term" value="F:antiporter activity"/>
    <property type="evidence" value="ECO:0007669"/>
    <property type="project" value="UniProtKB-KW"/>
</dbReference>
<evidence type="ECO:0000256" key="6">
    <source>
        <dbReference type="ARBA" id="ARBA00022519"/>
    </source>
</evidence>
<dbReference type="GO" id="GO:0006813">
    <property type="term" value="P:potassium ion transport"/>
    <property type="evidence" value="ECO:0007669"/>
    <property type="project" value="UniProtKB-KW"/>
</dbReference>
<evidence type="ECO:0000256" key="7">
    <source>
        <dbReference type="ARBA" id="ARBA00022538"/>
    </source>
</evidence>
<dbReference type="RefSeq" id="WP_123689694.1">
    <property type="nucleotide sequence ID" value="NZ_AP019700.1"/>
</dbReference>
<feature type="transmembrane region" description="Helical" evidence="13">
    <location>
        <begin position="12"/>
        <end position="28"/>
    </location>
</feature>
<evidence type="ECO:0000256" key="3">
    <source>
        <dbReference type="ARBA" id="ARBA00022448"/>
    </source>
</evidence>
<evidence type="ECO:0000256" key="10">
    <source>
        <dbReference type="ARBA" id="ARBA00022989"/>
    </source>
</evidence>
<sequence>MAVEGQGSDLVQVVALLGAAVVAVPLFKRMGLGSVLGYLAAGLAIGPFGLRLFSDAQAILHFAELGVVMFLFVIGLEMQPSRLWGLRREIFGLGAAQVALCGGLLTGIGILWGAPPAMAFVAAMGFVLSSTAIAMQLLDERGETSTPAGQKIVSILLLEDLAIVPLLAIVAFLAPAASDTGWNQRVIDMALAVGAIVGLVVAGRWLLNPLFRLLAAARAREIMTAAALLVVLGAALLMQLGGLSMAMGAFLAGVLLSESTFRHQLEADIEPFRGILLGLFFLAVGMSLDFRVIGQAWPVIMGAVGLYMAVKSLGIYMIARVLKADHREAITRAALMAQGGEFAFVLYSAAAGVGIFDAQTNAILTATVILSMALTPLLTLAVRRLTPAGSQSMADVDTADELSGTVLMIGFGRFGQVASQALLARGFEVAIIENDTEMIRSAADFGFKVYYGDGTRLDILATSGAGRAKAVLVCIDKVEASNRIVELMRAEYPLTRLFVRAFDREHALHLIEAGVDFHIRETFESAMAFGQAALVELGVPVEEAAEITDDVRRRDEERLELQATGGIYAGTDLMRGNVPRPGPLTQPKRHGQVVCGETATPLDEAQLPERAPQRA</sequence>
<feature type="transmembrane region" description="Helical" evidence="13">
    <location>
        <begin position="299"/>
        <end position="322"/>
    </location>
</feature>
<dbReference type="Proteomes" id="UP000278222">
    <property type="component" value="Unassembled WGS sequence"/>
</dbReference>
<keyword evidence="10 13" id="KW-1133">Transmembrane helix</keyword>
<evidence type="ECO:0000313" key="16">
    <source>
        <dbReference type="Proteomes" id="UP000278222"/>
    </source>
</evidence>
<evidence type="ECO:0000256" key="8">
    <source>
        <dbReference type="ARBA" id="ARBA00022692"/>
    </source>
</evidence>
<gene>
    <name evidence="15" type="ORF">EDC65_2209</name>
</gene>
<keyword evidence="5" id="KW-1003">Cell membrane</keyword>
<dbReference type="GO" id="GO:1902600">
    <property type="term" value="P:proton transmembrane transport"/>
    <property type="evidence" value="ECO:0007669"/>
    <property type="project" value="InterPro"/>
</dbReference>
<organism evidence="15 16">
    <name type="scientific">Stella humosa</name>
    <dbReference type="NCBI Taxonomy" id="94"/>
    <lineage>
        <taxon>Bacteria</taxon>
        <taxon>Pseudomonadati</taxon>
        <taxon>Pseudomonadota</taxon>
        <taxon>Alphaproteobacteria</taxon>
        <taxon>Rhodospirillales</taxon>
        <taxon>Stellaceae</taxon>
        <taxon>Stella</taxon>
    </lineage>
</organism>
<comment type="caution">
    <text evidence="15">The sequence shown here is derived from an EMBL/GenBank/DDBJ whole genome shotgun (WGS) entry which is preliminary data.</text>
</comment>
<dbReference type="Pfam" id="PF00999">
    <property type="entry name" value="Na_H_Exchanger"/>
    <property type="match status" value="1"/>
</dbReference>
<feature type="transmembrane region" description="Helical" evidence="13">
    <location>
        <begin position="334"/>
        <end position="356"/>
    </location>
</feature>
<dbReference type="InterPro" id="IPR003148">
    <property type="entry name" value="RCK_N"/>
</dbReference>
<feature type="transmembrane region" description="Helical" evidence="13">
    <location>
        <begin position="362"/>
        <end position="382"/>
    </location>
</feature>
<evidence type="ECO:0000256" key="5">
    <source>
        <dbReference type="ARBA" id="ARBA00022475"/>
    </source>
</evidence>
<dbReference type="NCBIfam" id="TIGR00932">
    <property type="entry name" value="2a37"/>
    <property type="match status" value="1"/>
</dbReference>
<proteinExistence type="inferred from homology"/>
<feature type="transmembrane region" description="Helical" evidence="13">
    <location>
        <begin position="150"/>
        <end position="174"/>
    </location>
</feature>
<dbReference type="AlphaFoldDB" id="A0A3N1M3U5"/>
<feature type="domain" description="RCK N-terminal" evidence="14">
    <location>
        <begin position="403"/>
        <end position="519"/>
    </location>
</feature>
<dbReference type="PANTHER" id="PTHR46157">
    <property type="entry name" value="K(+) EFFLUX ANTIPORTER 3, CHLOROPLASTIC"/>
    <property type="match status" value="1"/>
</dbReference>
<evidence type="ECO:0000256" key="9">
    <source>
        <dbReference type="ARBA" id="ARBA00022958"/>
    </source>
</evidence>
<dbReference type="GO" id="GO:0005886">
    <property type="term" value="C:plasma membrane"/>
    <property type="evidence" value="ECO:0007669"/>
    <property type="project" value="UniProtKB-SubCell"/>
</dbReference>
<keyword evidence="4" id="KW-0050">Antiport</keyword>
<keyword evidence="7" id="KW-0633">Potassium transport</keyword>
<keyword evidence="3" id="KW-0813">Transport</keyword>
<evidence type="ECO:0000256" key="13">
    <source>
        <dbReference type="SAM" id="Phobius"/>
    </source>
</evidence>
<evidence type="ECO:0000256" key="4">
    <source>
        <dbReference type="ARBA" id="ARBA00022449"/>
    </source>
</evidence>
<evidence type="ECO:0000256" key="2">
    <source>
        <dbReference type="ARBA" id="ARBA00005551"/>
    </source>
</evidence>
<dbReference type="FunFam" id="3.40.50.720:FF:000036">
    <property type="entry name" value="Glutathione-regulated potassium-efflux system protein KefB"/>
    <property type="match status" value="1"/>
</dbReference>
<feature type="transmembrane region" description="Helical" evidence="13">
    <location>
        <begin position="118"/>
        <end position="138"/>
    </location>
</feature>
<dbReference type="SUPFAM" id="SSF51735">
    <property type="entry name" value="NAD(P)-binding Rossmann-fold domains"/>
    <property type="match status" value="1"/>
</dbReference>
<dbReference type="EMBL" id="RJKX01000013">
    <property type="protein sequence ID" value="ROQ00412.1"/>
    <property type="molecule type" value="Genomic_DNA"/>
</dbReference>
<dbReference type="InterPro" id="IPR036291">
    <property type="entry name" value="NAD(P)-bd_dom_sf"/>
</dbReference>
<evidence type="ECO:0000256" key="11">
    <source>
        <dbReference type="ARBA" id="ARBA00023065"/>
    </source>
</evidence>
<evidence type="ECO:0000259" key="14">
    <source>
        <dbReference type="PROSITE" id="PS51201"/>
    </source>
</evidence>
<accession>A0A3N1M3U5</accession>
<dbReference type="GO" id="GO:0008324">
    <property type="term" value="F:monoatomic cation transmembrane transporter activity"/>
    <property type="evidence" value="ECO:0007669"/>
    <property type="project" value="InterPro"/>
</dbReference>
<reference evidence="15 16" key="1">
    <citation type="submission" date="2018-11" db="EMBL/GenBank/DDBJ databases">
        <title>Genomic Encyclopedia of Type Strains, Phase IV (KMG-IV): sequencing the most valuable type-strain genomes for metagenomic binning, comparative biology and taxonomic classification.</title>
        <authorList>
            <person name="Goeker M."/>
        </authorList>
    </citation>
    <scope>NUCLEOTIDE SEQUENCE [LARGE SCALE GENOMIC DNA]</scope>
    <source>
        <strain evidence="15 16">DSM 5900</strain>
    </source>
</reference>
<keyword evidence="16" id="KW-1185">Reference proteome</keyword>
<feature type="transmembrane region" description="Helical" evidence="13">
    <location>
        <begin position="90"/>
        <end position="112"/>
    </location>
</feature>
<evidence type="ECO:0000256" key="1">
    <source>
        <dbReference type="ARBA" id="ARBA00004429"/>
    </source>
</evidence>
<keyword evidence="9" id="KW-0630">Potassium</keyword>
<protein>
    <submittedName>
        <fullName evidence="15">Kef-type potassium/proton antiporter (CPA2 family)</fullName>
    </submittedName>
</protein>
<dbReference type="PANTHER" id="PTHR46157:SF8">
    <property type="entry name" value="GLUTATHIONE-REGULATED POTASSIUM-EFFLUX SYSTEM PROTEIN"/>
    <property type="match status" value="1"/>
</dbReference>
<keyword evidence="11" id="KW-0406">Ion transport</keyword>
<dbReference type="InterPro" id="IPR038770">
    <property type="entry name" value="Na+/solute_symporter_sf"/>
</dbReference>
<dbReference type="OrthoDB" id="9781411at2"/>
<keyword evidence="8 13" id="KW-0812">Transmembrane</keyword>
<dbReference type="InterPro" id="IPR004771">
    <property type="entry name" value="K/H_exchanger"/>
</dbReference>
<feature type="transmembrane region" description="Helical" evidence="13">
    <location>
        <begin position="35"/>
        <end position="53"/>
    </location>
</feature>
<name>A0A3N1M3U5_9PROT</name>
<evidence type="ECO:0000256" key="12">
    <source>
        <dbReference type="ARBA" id="ARBA00023136"/>
    </source>
</evidence>
<dbReference type="InterPro" id="IPR006153">
    <property type="entry name" value="Cation/H_exchanger_TM"/>
</dbReference>
<feature type="transmembrane region" description="Helical" evidence="13">
    <location>
        <begin position="186"/>
        <end position="207"/>
    </location>
</feature>
<feature type="transmembrane region" description="Helical" evidence="13">
    <location>
        <begin position="273"/>
        <end position="293"/>
    </location>
</feature>
<keyword evidence="6" id="KW-0997">Cell inner membrane</keyword>
<dbReference type="Pfam" id="PF02254">
    <property type="entry name" value="TrkA_N"/>
    <property type="match status" value="1"/>
</dbReference>
<feature type="transmembrane region" description="Helical" evidence="13">
    <location>
        <begin position="59"/>
        <end position="78"/>
    </location>
</feature>